<dbReference type="FunFam" id="1.10.10.10:FF:000001">
    <property type="entry name" value="LysR family transcriptional regulator"/>
    <property type="match status" value="1"/>
</dbReference>
<sequence length="300" mass="31907">MDLRQLRYFSVLADTLNFHRAAERLGMSQPPLTVAIRRLEDELGAPLFERDSRGVRLTAAGLAALPAARAALAQADQVREAVRQGAAGLRGRLVIGFIGSAVGSLLPRIISPFRQALPLVELVLQEMNSVEIVRAIASRSVDVGLVRLPLMEASPVEIAVIERDELVAALPPHFEPVARGGRIPLGALAETPFILHTPVSVLNATVRLACQRAGFTPRVAQEAVQVQTILGLVQAGLGVALVPGRTSRSAPDGVRMVPLEEPIPIDMGIACRPDAGPLARNFIAMSLASDDTSTISQNSD</sequence>
<dbReference type="PANTHER" id="PTHR30346">
    <property type="entry name" value="TRANSCRIPTIONAL DUAL REGULATOR HCAR-RELATED"/>
    <property type="match status" value="1"/>
</dbReference>
<evidence type="ECO:0000313" key="7">
    <source>
        <dbReference type="Proteomes" id="UP000520156"/>
    </source>
</evidence>
<dbReference type="CDD" id="cd08414">
    <property type="entry name" value="PBP2_LTTR_aromatics_like"/>
    <property type="match status" value="1"/>
</dbReference>
<keyword evidence="3" id="KW-0238">DNA-binding</keyword>
<dbReference type="Gene3D" id="1.10.10.10">
    <property type="entry name" value="Winged helix-like DNA-binding domain superfamily/Winged helix DNA-binding domain"/>
    <property type="match status" value="1"/>
</dbReference>
<name>A0A7X1KAT0_9SPHN</name>
<dbReference type="Pfam" id="PF00126">
    <property type="entry name" value="HTH_1"/>
    <property type="match status" value="1"/>
</dbReference>
<evidence type="ECO:0000256" key="2">
    <source>
        <dbReference type="ARBA" id="ARBA00023015"/>
    </source>
</evidence>
<comment type="caution">
    <text evidence="6">The sequence shown here is derived from an EMBL/GenBank/DDBJ whole genome shotgun (WGS) entry which is preliminary data.</text>
</comment>
<evidence type="ECO:0000256" key="3">
    <source>
        <dbReference type="ARBA" id="ARBA00023125"/>
    </source>
</evidence>
<evidence type="ECO:0000256" key="4">
    <source>
        <dbReference type="ARBA" id="ARBA00023163"/>
    </source>
</evidence>
<evidence type="ECO:0000313" key="6">
    <source>
        <dbReference type="EMBL" id="MBC2650347.1"/>
    </source>
</evidence>
<dbReference type="InterPro" id="IPR036390">
    <property type="entry name" value="WH_DNA-bd_sf"/>
</dbReference>
<accession>A0A7X1KAT0</accession>
<dbReference type="InterPro" id="IPR000847">
    <property type="entry name" value="LysR_HTH_N"/>
</dbReference>
<organism evidence="6 7">
    <name type="scientific">Novosphingobium aerophilum</name>
    <dbReference type="NCBI Taxonomy" id="2839843"/>
    <lineage>
        <taxon>Bacteria</taxon>
        <taxon>Pseudomonadati</taxon>
        <taxon>Pseudomonadota</taxon>
        <taxon>Alphaproteobacteria</taxon>
        <taxon>Sphingomonadales</taxon>
        <taxon>Sphingomonadaceae</taxon>
        <taxon>Novosphingobium</taxon>
    </lineage>
</organism>
<dbReference type="InterPro" id="IPR005119">
    <property type="entry name" value="LysR_subst-bd"/>
</dbReference>
<dbReference type="AlphaFoldDB" id="A0A7X1KAT0"/>
<dbReference type="InterPro" id="IPR036388">
    <property type="entry name" value="WH-like_DNA-bd_sf"/>
</dbReference>
<protein>
    <submittedName>
        <fullName evidence="6">LysR family transcriptional regulator</fullName>
    </submittedName>
</protein>
<dbReference type="RefSeq" id="WP_185681747.1">
    <property type="nucleotide sequence ID" value="NZ_JACLAU010000001.1"/>
</dbReference>
<dbReference type="GO" id="GO:0032993">
    <property type="term" value="C:protein-DNA complex"/>
    <property type="evidence" value="ECO:0007669"/>
    <property type="project" value="TreeGrafter"/>
</dbReference>
<dbReference type="Pfam" id="PF03466">
    <property type="entry name" value="LysR_substrate"/>
    <property type="match status" value="1"/>
</dbReference>
<dbReference type="SUPFAM" id="SSF46785">
    <property type="entry name" value="Winged helix' DNA-binding domain"/>
    <property type="match status" value="1"/>
</dbReference>
<dbReference type="Proteomes" id="UP000520156">
    <property type="component" value="Unassembled WGS sequence"/>
</dbReference>
<dbReference type="SUPFAM" id="SSF53850">
    <property type="entry name" value="Periplasmic binding protein-like II"/>
    <property type="match status" value="1"/>
</dbReference>
<dbReference type="GO" id="GO:0003677">
    <property type="term" value="F:DNA binding"/>
    <property type="evidence" value="ECO:0007669"/>
    <property type="project" value="UniProtKB-KW"/>
</dbReference>
<dbReference type="GO" id="GO:0003700">
    <property type="term" value="F:DNA-binding transcription factor activity"/>
    <property type="evidence" value="ECO:0007669"/>
    <property type="project" value="InterPro"/>
</dbReference>
<dbReference type="PANTHER" id="PTHR30346:SF0">
    <property type="entry name" value="HCA OPERON TRANSCRIPTIONAL ACTIVATOR HCAR"/>
    <property type="match status" value="1"/>
</dbReference>
<evidence type="ECO:0000256" key="1">
    <source>
        <dbReference type="ARBA" id="ARBA00009437"/>
    </source>
</evidence>
<keyword evidence="4" id="KW-0804">Transcription</keyword>
<dbReference type="Gene3D" id="3.40.190.10">
    <property type="entry name" value="Periplasmic binding protein-like II"/>
    <property type="match status" value="2"/>
</dbReference>
<dbReference type="PRINTS" id="PR00039">
    <property type="entry name" value="HTHLYSR"/>
</dbReference>
<gene>
    <name evidence="6" type="ORF">H7F49_01350</name>
</gene>
<feature type="domain" description="HTH lysR-type" evidence="5">
    <location>
        <begin position="1"/>
        <end position="58"/>
    </location>
</feature>
<reference evidence="6 7" key="1">
    <citation type="submission" date="2020-08" db="EMBL/GenBank/DDBJ databases">
        <title>The genome sequence of Novosphingobium flavum 4Y4.</title>
        <authorList>
            <person name="Liu Y."/>
        </authorList>
    </citation>
    <scope>NUCLEOTIDE SEQUENCE [LARGE SCALE GENOMIC DNA]</scope>
    <source>
        <strain evidence="6 7">4Y4</strain>
    </source>
</reference>
<dbReference type="EMBL" id="JACLAU010000001">
    <property type="protein sequence ID" value="MBC2650347.1"/>
    <property type="molecule type" value="Genomic_DNA"/>
</dbReference>
<comment type="similarity">
    <text evidence="1">Belongs to the LysR transcriptional regulatory family.</text>
</comment>
<evidence type="ECO:0000259" key="5">
    <source>
        <dbReference type="PROSITE" id="PS50931"/>
    </source>
</evidence>
<keyword evidence="2" id="KW-0805">Transcription regulation</keyword>
<dbReference type="PROSITE" id="PS50931">
    <property type="entry name" value="HTH_LYSR"/>
    <property type="match status" value="1"/>
</dbReference>
<keyword evidence="7" id="KW-1185">Reference proteome</keyword>
<proteinExistence type="inferred from homology"/>